<dbReference type="GO" id="GO:0032259">
    <property type="term" value="P:methylation"/>
    <property type="evidence" value="ECO:0007669"/>
    <property type="project" value="UniProtKB-KW"/>
</dbReference>
<keyword evidence="2" id="KW-1185">Reference proteome</keyword>
<evidence type="ECO:0000313" key="2">
    <source>
        <dbReference type="Proteomes" id="UP000568380"/>
    </source>
</evidence>
<reference evidence="1 2" key="1">
    <citation type="submission" date="2020-08" db="EMBL/GenBank/DDBJ databases">
        <title>Genomic Encyclopedia of Type Strains, Phase IV (KMG-IV): sequencing the most valuable type-strain genomes for metagenomic binning, comparative biology and taxonomic classification.</title>
        <authorList>
            <person name="Goeker M."/>
        </authorList>
    </citation>
    <scope>NUCLEOTIDE SEQUENCE [LARGE SCALE GENOMIC DNA]</scope>
    <source>
        <strain evidence="1 2">DSM 45385</strain>
    </source>
</reference>
<proteinExistence type="predicted"/>
<gene>
    <name evidence="1" type="ORF">HNR40_007621</name>
</gene>
<protein>
    <submittedName>
        <fullName evidence="1">SAM-dependent methyltransferase</fullName>
    </submittedName>
</protein>
<dbReference type="SUPFAM" id="SSF53335">
    <property type="entry name" value="S-adenosyl-L-methionine-dependent methyltransferases"/>
    <property type="match status" value="1"/>
</dbReference>
<dbReference type="InterPro" id="IPR006764">
    <property type="entry name" value="SAM_dep_MeTrfase_SAV2177_type"/>
</dbReference>
<keyword evidence="1" id="KW-0489">Methyltransferase</keyword>
<dbReference type="Pfam" id="PF04672">
    <property type="entry name" value="Methyltransf_19"/>
    <property type="match status" value="1"/>
</dbReference>
<dbReference type="InterPro" id="IPR029063">
    <property type="entry name" value="SAM-dependent_MTases_sf"/>
</dbReference>
<evidence type="ECO:0000313" key="1">
    <source>
        <dbReference type="EMBL" id="MBB5082126.1"/>
    </source>
</evidence>
<dbReference type="EMBL" id="JACHIN010000012">
    <property type="protein sequence ID" value="MBB5082126.1"/>
    <property type="molecule type" value="Genomic_DNA"/>
</dbReference>
<dbReference type="Proteomes" id="UP000568380">
    <property type="component" value="Unassembled WGS sequence"/>
</dbReference>
<dbReference type="PIRSF" id="PIRSF017393">
    <property type="entry name" value="MTase_SAV2177"/>
    <property type="match status" value="1"/>
</dbReference>
<dbReference type="AlphaFoldDB" id="A0A7W8A9I0"/>
<dbReference type="RefSeq" id="WP_184970058.1">
    <property type="nucleotide sequence ID" value="NZ_JACHIN010000012.1"/>
</dbReference>
<accession>A0A7W8A9I0</accession>
<dbReference type="GO" id="GO:0008168">
    <property type="term" value="F:methyltransferase activity"/>
    <property type="evidence" value="ECO:0007669"/>
    <property type="project" value="UniProtKB-KW"/>
</dbReference>
<dbReference type="Gene3D" id="3.40.50.150">
    <property type="entry name" value="Vaccinia Virus protein VP39"/>
    <property type="match status" value="1"/>
</dbReference>
<comment type="caution">
    <text evidence="1">The sequence shown here is derived from an EMBL/GenBank/DDBJ whole genome shotgun (WGS) entry which is preliminary data.</text>
</comment>
<keyword evidence="1" id="KW-0808">Transferase</keyword>
<organism evidence="1 2">
    <name type="scientific">Nonomuraea endophytica</name>
    <dbReference type="NCBI Taxonomy" id="714136"/>
    <lineage>
        <taxon>Bacteria</taxon>
        <taxon>Bacillati</taxon>
        <taxon>Actinomycetota</taxon>
        <taxon>Actinomycetes</taxon>
        <taxon>Streptosporangiales</taxon>
        <taxon>Streptosporangiaceae</taxon>
        <taxon>Nonomuraea</taxon>
    </lineage>
</organism>
<name>A0A7W8A9I0_9ACTN</name>
<sequence>MSNPTRVPSGINPNVPNAARMYDYYLGGKDNFAADRAAAEKIMALGPSRQICLANRWFLGRAVRHVANLGIRQFIDLGTGLPNQNNVHEVARRIHPNAPVVYVDHDPVVIVHARALLADVDGNTAIAHADIREPGTILDHPDVKRLIDFSQPVGVVFLGVLHCIPDEDDPYQVVRAFSERMAPGSFLIVSHLTDDAHPEVGVAARKVYDKADTPLLHRSFAQISRFFDGFDLVEPGVVHVADWRPEEPWEEDPEGSEWWYVGVARKPASPQRTS</sequence>